<protein>
    <submittedName>
        <fullName evidence="1">Uncharacterized protein</fullName>
    </submittedName>
</protein>
<dbReference type="EnsemblBacteria" id="CAF28394">
    <property type="protein sequence ID" value="CAF28394"/>
    <property type="gene ID" value="BH16320"/>
</dbReference>
<evidence type="ECO:0000313" key="2">
    <source>
        <dbReference type="Proteomes" id="UP000000421"/>
    </source>
</evidence>
<name>A0A0H3LY98_BARHE</name>
<dbReference type="AlphaFoldDB" id="A0A0H3LY98"/>
<evidence type="ECO:0000313" key="1">
    <source>
        <dbReference type="EMBL" id="CAF28394.1"/>
    </source>
</evidence>
<keyword evidence="2" id="KW-1185">Reference proteome</keyword>
<reference evidence="1 2" key="1">
    <citation type="journal article" date="2004" name="Proc. Natl. Acad. Sci. U.S.A.">
        <title>The louse-borne human pathogen Bartonella quintana is a genomic derivative of the zoonotic agent Bartonella henselae.</title>
        <authorList>
            <person name="Alsmark U.C.M."/>
            <person name="Frank A.C."/>
            <person name="Karlberg E.O."/>
            <person name="Legault B.-A."/>
            <person name="Ardell D.H."/>
            <person name="Canbaeck B."/>
            <person name="Eriksson A.-S."/>
            <person name="Naeslund A.K."/>
            <person name="Handley S.A."/>
            <person name="Huvet M."/>
            <person name="La Scola B."/>
            <person name="Holmberg M."/>
            <person name="Andersson S.G.E."/>
        </authorList>
    </citation>
    <scope>NUCLEOTIDE SEQUENCE [LARGE SCALE GENOMIC DNA]</scope>
    <source>
        <strain evidence="2">ATCC 49882 / DSM 28221 / CCUG 30454 / Houston 1</strain>
    </source>
</reference>
<organism evidence="1 2">
    <name type="scientific">Bartonella henselae (strain ATCC 49882 / DSM 28221 / CCUG 30454 / Houston 1)</name>
    <name type="common">Rochalimaea henselae</name>
    <dbReference type="NCBI Taxonomy" id="283166"/>
    <lineage>
        <taxon>Bacteria</taxon>
        <taxon>Pseudomonadati</taxon>
        <taxon>Pseudomonadota</taxon>
        <taxon>Alphaproteobacteria</taxon>
        <taxon>Hyphomicrobiales</taxon>
        <taxon>Bartonellaceae</taxon>
        <taxon>Bartonella</taxon>
    </lineage>
</organism>
<dbReference type="EMBL" id="BX897699">
    <property type="protein sequence ID" value="CAF28394.1"/>
    <property type="molecule type" value="Genomic_DNA"/>
</dbReference>
<dbReference type="PaxDb" id="283166-BH16320"/>
<proteinExistence type="predicted"/>
<dbReference type="KEGG" id="bhe:BH16320"/>
<accession>A0A0H3LY98</accession>
<dbReference type="Proteomes" id="UP000000421">
    <property type="component" value="Chromosome"/>
</dbReference>
<sequence>MFHLLKISLLQTREKEKLYPLFVESVHVTFKEKAQGKMRFSFMLKKWRNIFKRYELLVSESDLISN</sequence>
<gene>
    <name evidence="1" type="ordered locus">BH16320</name>
</gene>